<dbReference type="PIRSF" id="PIRSF028754">
    <property type="entry name" value="UCP028754"/>
    <property type="match status" value="1"/>
</dbReference>
<evidence type="ECO:0000313" key="1">
    <source>
        <dbReference type="EMBL" id="OZG56964.1"/>
    </source>
</evidence>
<dbReference type="SUPFAM" id="SSF159659">
    <property type="entry name" value="Cgl1923-like"/>
    <property type="match status" value="1"/>
</dbReference>
<dbReference type="Pfam" id="PF09754">
    <property type="entry name" value="PAC2"/>
    <property type="match status" value="1"/>
</dbReference>
<comment type="caution">
    <text evidence="1">The sequence shown here is derived from an EMBL/GenBank/DDBJ whole genome shotgun (WGS) entry which is preliminary data.</text>
</comment>
<sequence length="278" mass="31564">MSESMSKRRFMIAAFGGWNDACQAATDTVRHLLDVYESREIGHICCDSYYDYQSSRPMMCNVQGRKRIVWPETTFYEVTIDEHTTVYVEMGPEPNFHWSDYCQRSLRFADECEVTDIITLGAMFADCAHTRALPVSHSDGDDDDPENDSYCGPVGIPTVLNYAAAEDGFEARSLWVSIPQYLGGDDCPAGTMRLLEELGSIIGVGFDETDLADRAEKWRRKADMLIRCNDDLSDYVHHLERMMDESGEQDVPTPHAKQLVEETEEFLRSFDHPAAPEE</sequence>
<dbReference type="RefSeq" id="WP_169713081.1">
    <property type="nucleotide sequence ID" value="NZ_MWWV01000012.1"/>
</dbReference>
<dbReference type="Proteomes" id="UP000216444">
    <property type="component" value="Unassembled WGS sequence"/>
</dbReference>
<dbReference type="EMBL" id="MWWV01000012">
    <property type="protein sequence ID" value="OZG56964.1"/>
    <property type="molecule type" value="Genomic_DNA"/>
</dbReference>
<protein>
    <submittedName>
        <fullName evidence="1">PAC2 family protein</fullName>
    </submittedName>
</protein>
<reference evidence="1 2" key="1">
    <citation type="journal article" date="2017" name="BMC Genomics">
        <title>Comparative genomic and phylogenomic analyses of the Bifidobacteriaceae family.</title>
        <authorList>
            <person name="Lugli G.A."/>
            <person name="Milani C."/>
            <person name="Turroni F."/>
            <person name="Duranti S."/>
            <person name="Mancabelli L."/>
            <person name="Mangifesta M."/>
            <person name="Ferrario C."/>
            <person name="Modesto M."/>
            <person name="Mattarelli P."/>
            <person name="Jiri K."/>
            <person name="van Sinderen D."/>
            <person name="Ventura M."/>
        </authorList>
    </citation>
    <scope>NUCLEOTIDE SEQUENCE [LARGE SCALE GENOMIC DNA]</scope>
    <source>
        <strain evidence="1 2">DSM 100201</strain>
    </source>
</reference>
<dbReference type="AlphaFoldDB" id="A0A261FCW6"/>
<gene>
    <name evidence="1" type="ORF">BTIS_1626</name>
</gene>
<name>A0A261FCW6_9BIFI</name>
<keyword evidence="2" id="KW-1185">Reference proteome</keyword>
<evidence type="ECO:0000313" key="2">
    <source>
        <dbReference type="Proteomes" id="UP000216444"/>
    </source>
</evidence>
<organism evidence="1 2">
    <name type="scientific">Bifidobacterium tissieri</name>
    <dbReference type="NCBI Taxonomy" id="1630162"/>
    <lineage>
        <taxon>Bacteria</taxon>
        <taxon>Bacillati</taxon>
        <taxon>Actinomycetota</taxon>
        <taxon>Actinomycetes</taxon>
        <taxon>Bifidobacteriales</taxon>
        <taxon>Bifidobacteriaceae</taxon>
        <taxon>Bifidobacterium</taxon>
    </lineage>
</organism>
<proteinExistence type="predicted"/>
<dbReference type="Gene3D" id="3.40.50.10900">
    <property type="entry name" value="PAC-like subunit"/>
    <property type="match status" value="1"/>
</dbReference>
<dbReference type="InterPro" id="IPR019151">
    <property type="entry name" value="Proteasome_assmbl_chaperone_2"/>
</dbReference>
<dbReference type="InterPro" id="IPR038389">
    <property type="entry name" value="PSMG2_sf"/>
</dbReference>
<dbReference type="InterPro" id="IPR008492">
    <property type="entry name" value="Rv2714-like"/>
</dbReference>
<accession>A0A261FCW6</accession>